<dbReference type="GO" id="GO:0005524">
    <property type="term" value="F:ATP binding"/>
    <property type="evidence" value="ECO:0007669"/>
    <property type="project" value="InterPro"/>
</dbReference>
<dbReference type="AlphaFoldDB" id="A0A284QNE4"/>
<evidence type="ECO:0000259" key="1">
    <source>
        <dbReference type="PROSITE" id="PS50011"/>
    </source>
</evidence>
<dbReference type="SMART" id="SM00220">
    <property type="entry name" value="S_TKc"/>
    <property type="match status" value="1"/>
</dbReference>
<dbReference type="GO" id="GO:0004672">
    <property type="term" value="F:protein kinase activity"/>
    <property type="evidence" value="ECO:0007669"/>
    <property type="project" value="InterPro"/>
</dbReference>
<feature type="domain" description="Protein kinase" evidence="1">
    <location>
        <begin position="6"/>
        <end position="396"/>
    </location>
</feature>
<dbReference type="Proteomes" id="UP000219338">
    <property type="component" value="Unassembled WGS sequence"/>
</dbReference>
<name>A0A284QNE4_ARMOS</name>
<keyword evidence="3" id="KW-1185">Reference proteome</keyword>
<reference evidence="3" key="1">
    <citation type="journal article" date="2017" name="Nat. Ecol. Evol.">
        <title>Genome expansion and lineage-specific genetic innovations in the forest pathogenic fungi Armillaria.</title>
        <authorList>
            <person name="Sipos G."/>
            <person name="Prasanna A.N."/>
            <person name="Walter M.C."/>
            <person name="O'Connor E."/>
            <person name="Balint B."/>
            <person name="Krizsan K."/>
            <person name="Kiss B."/>
            <person name="Hess J."/>
            <person name="Varga T."/>
            <person name="Slot J."/>
            <person name="Riley R."/>
            <person name="Boka B."/>
            <person name="Rigling D."/>
            <person name="Barry K."/>
            <person name="Lee J."/>
            <person name="Mihaltcheva S."/>
            <person name="LaButti K."/>
            <person name="Lipzen A."/>
            <person name="Waldron R."/>
            <person name="Moloney N.M."/>
            <person name="Sperisen C."/>
            <person name="Kredics L."/>
            <person name="Vagvoelgyi C."/>
            <person name="Patrignani A."/>
            <person name="Fitzpatrick D."/>
            <person name="Nagy I."/>
            <person name="Doyle S."/>
            <person name="Anderson J.B."/>
            <person name="Grigoriev I.V."/>
            <person name="Gueldener U."/>
            <person name="Muensterkoetter M."/>
            <person name="Nagy L.G."/>
        </authorList>
    </citation>
    <scope>NUCLEOTIDE SEQUENCE [LARGE SCALE GENOMIC DNA]</scope>
    <source>
        <strain evidence="3">C18/9</strain>
    </source>
</reference>
<dbReference type="Gene3D" id="1.10.510.10">
    <property type="entry name" value="Transferase(Phosphotransferase) domain 1"/>
    <property type="match status" value="1"/>
</dbReference>
<sequence length="396" mass="45355">MWWDLLHSEFEPRSATKGEIFWALHQPFLAESGYNLRAKYEPGSKPPQWKTRGDMICSEDYTPYPHNGIMDATRASDDRLLTLKAMSKSRHPYEVTIGRFLSSPPMDSHPKNHCVPILDVLQLPLDNDIEIIVMPRLRSFDSPAFDTVGGFLDCFRQIFEGIEFMHTHMVAHRDCTSMNIMLDASELYPEGFSPVNPWLVPDHSGLEKAKHITRTQCWPRYYLIDFGISRRYDPSNVPPMEPPIGGGDKHSPEHSIITVNPPWVDSCNPFPTDVYYLGSMLKRTFSVGTFRPLKFLSPLADDMIRWDPNLRPTIGEVVQRFAELCNKRTKSELCQPGCPKQNTVSQRLRRLKYILCRVLPLPSAPFTTDTTIDPSLRPFYSLTPDRLAAINFLETP</sequence>
<proteinExistence type="predicted"/>
<dbReference type="InterPro" id="IPR000719">
    <property type="entry name" value="Prot_kinase_dom"/>
</dbReference>
<dbReference type="OMA" id="CSEDYTP"/>
<dbReference type="OrthoDB" id="5987198at2759"/>
<organism evidence="2 3">
    <name type="scientific">Armillaria ostoyae</name>
    <name type="common">Armillaria root rot fungus</name>
    <dbReference type="NCBI Taxonomy" id="47428"/>
    <lineage>
        <taxon>Eukaryota</taxon>
        <taxon>Fungi</taxon>
        <taxon>Dikarya</taxon>
        <taxon>Basidiomycota</taxon>
        <taxon>Agaricomycotina</taxon>
        <taxon>Agaricomycetes</taxon>
        <taxon>Agaricomycetidae</taxon>
        <taxon>Agaricales</taxon>
        <taxon>Marasmiineae</taxon>
        <taxon>Physalacriaceae</taxon>
        <taxon>Armillaria</taxon>
    </lineage>
</organism>
<protein>
    <recommendedName>
        <fullName evidence="1">Protein kinase domain-containing protein</fullName>
    </recommendedName>
</protein>
<gene>
    <name evidence="2" type="ORF">ARMOST_01248</name>
</gene>
<dbReference type="PROSITE" id="PS50011">
    <property type="entry name" value="PROTEIN_KINASE_DOM"/>
    <property type="match status" value="1"/>
</dbReference>
<dbReference type="SUPFAM" id="SSF56112">
    <property type="entry name" value="Protein kinase-like (PK-like)"/>
    <property type="match status" value="1"/>
</dbReference>
<evidence type="ECO:0000313" key="2">
    <source>
        <dbReference type="EMBL" id="SJK97992.1"/>
    </source>
</evidence>
<dbReference type="EMBL" id="FUEG01000001">
    <property type="protein sequence ID" value="SJK97992.1"/>
    <property type="molecule type" value="Genomic_DNA"/>
</dbReference>
<dbReference type="STRING" id="47428.A0A284QNE4"/>
<dbReference type="InterPro" id="IPR011009">
    <property type="entry name" value="Kinase-like_dom_sf"/>
</dbReference>
<accession>A0A284QNE4</accession>
<evidence type="ECO:0000313" key="3">
    <source>
        <dbReference type="Proteomes" id="UP000219338"/>
    </source>
</evidence>